<proteinExistence type="inferred from homology"/>
<dbReference type="EMBL" id="CP001390">
    <property type="protein sequence ID" value="ACM21856.1"/>
    <property type="molecule type" value="Genomic_DNA"/>
</dbReference>
<dbReference type="STRING" id="316067.Geob_3515"/>
<evidence type="ECO:0000313" key="5">
    <source>
        <dbReference type="Proteomes" id="UP000007721"/>
    </source>
</evidence>
<dbReference type="RefSeq" id="WP_012648584.1">
    <property type="nucleotide sequence ID" value="NC_011979.1"/>
</dbReference>
<feature type="domain" description="Leucine-binding protein" evidence="3">
    <location>
        <begin position="34"/>
        <end position="363"/>
    </location>
</feature>
<reference evidence="4 5" key="1">
    <citation type="submission" date="2009-01" db="EMBL/GenBank/DDBJ databases">
        <title>Complete sequence of Geobacter sp. FRC-32.</title>
        <authorList>
            <consortium name="US DOE Joint Genome Institute"/>
            <person name="Lucas S."/>
            <person name="Copeland A."/>
            <person name="Lapidus A."/>
            <person name="Glavina del Rio T."/>
            <person name="Dalin E."/>
            <person name="Tice H."/>
            <person name="Bruce D."/>
            <person name="Goodwin L."/>
            <person name="Pitluck S."/>
            <person name="Saunders E."/>
            <person name="Brettin T."/>
            <person name="Detter J.C."/>
            <person name="Han C."/>
            <person name="Larimer F."/>
            <person name="Land M."/>
            <person name="Hauser L."/>
            <person name="Kyrpides N."/>
            <person name="Ovchinnikova G."/>
            <person name="Kostka J."/>
            <person name="Richardson P."/>
        </authorList>
    </citation>
    <scope>NUCLEOTIDE SEQUENCE [LARGE SCALE GENOMIC DNA]</scope>
    <source>
        <strain evidence="5">DSM 22248 / JCM 15807 / FRC-32</strain>
    </source>
</reference>
<evidence type="ECO:0000256" key="2">
    <source>
        <dbReference type="ARBA" id="ARBA00022729"/>
    </source>
</evidence>
<dbReference type="Proteomes" id="UP000007721">
    <property type="component" value="Chromosome"/>
</dbReference>
<dbReference type="Gene3D" id="3.40.50.2300">
    <property type="match status" value="2"/>
</dbReference>
<gene>
    <name evidence="4" type="ordered locus">Geob_3515</name>
</gene>
<dbReference type="eggNOG" id="COG0683">
    <property type="taxonomic scope" value="Bacteria"/>
</dbReference>
<organism evidence="4 5">
    <name type="scientific">Geotalea daltonii (strain DSM 22248 / JCM 15807 / FRC-32)</name>
    <name type="common">Geobacter daltonii</name>
    <dbReference type="NCBI Taxonomy" id="316067"/>
    <lineage>
        <taxon>Bacteria</taxon>
        <taxon>Pseudomonadati</taxon>
        <taxon>Thermodesulfobacteriota</taxon>
        <taxon>Desulfuromonadia</taxon>
        <taxon>Geobacterales</taxon>
        <taxon>Geobacteraceae</taxon>
        <taxon>Geotalea</taxon>
    </lineage>
</organism>
<dbReference type="InterPro" id="IPR051010">
    <property type="entry name" value="BCAA_transport"/>
</dbReference>
<keyword evidence="2" id="KW-0732">Signal</keyword>
<comment type="similarity">
    <text evidence="1">Belongs to the leucine-binding protein family.</text>
</comment>
<dbReference type="Pfam" id="PF13458">
    <property type="entry name" value="Peripla_BP_6"/>
    <property type="match status" value="1"/>
</dbReference>
<protein>
    <submittedName>
        <fullName evidence="4">ABC transporter, periplasmic substrate-binding protein</fullName>
    </submittedName>
</protein>
<dbReference type="PANTHER" id="PTHR30483">
    <property type="entry name" value="LEUCINE-SPECIFIC-BINDING PROTEIN"/>
    <property type="match status" value="1"/>
</dbReference>
<accession>B9M668</accession>
<dbReference type="InterPro" id="IPR028082">
    <property type="entry name" value="Peripla_BP_I"/>
</dbReference>
<dbReference type="AlphaFoldDB" id="B9M668"/>
<dbReference type="PANTHER" id="PTHR30483:SF6">
    <property type="entry name" value="PERIPLASMIC BINDING PROTEIN OF ABC TRANSPORTER FOR NATURAL AMINO ACIDS"/>
    <property type="match status" value="1"/>
</dbReference>
<dbReference type="HOGENOM" id="CLU_027128_0_0_7"/>
<dbReference type="SUPFAM" id="SSF53822">
    <property type="entry name" value="Periplasmic binding protein-like I"/>
    <property type="match status" value="1"/>
</dbReference>
<evidence type="ECO:0000313" key="4">
    <source>
        <dbReference type="EMBL" id="ACM21856.1"/>
    </source>
</evidence>
<dbReference type="KEGG" id="geo:Geob_3515"/>
<evidence type="ECO:0000259" key="3">
    <source>
        <dbReference type="Pfam" id="PF13458"/>
    </source>
</evidence>
<name>B9M668_GEODF</name>
<dbReference type="InterPro" id="IPR028081">
    <property type="entry name" value="Leu-bd"/>
</dbReference>
<dbReference type="CDD" id="cd19979">
    <property type="entry name" value="PBP1_ABC_ligand_binding-like"/>
    <property type="match status" value="1"/>
</dbReference>
<keyword evidence="5" id="KW-1185">Reference proteome</keyword>
<evidence type="ECO:0000256" key="1">
    <source>
        <dbReference type="ARBA" id="ARBA00010062"/>
    </source>
</evidence>
<dbReference type="OrthoDB" id="9772589at2"/>
<sequence length="397" mass="43308">MKGWFKTLTSVFLMSGTCVVFYGMPSNGLAAEPVIIGIDADFSSGSASAGEAIHRGALIAIAEINEKGGVLGGRKLELNLKDHHGSPTRSTDNLNDLSKEKNLVAVIGGLHSPAIIKNQDLIHRNRLIMLDPWAAATAVVENGKSPNYVFRVSVRDEYVGGFLVGQAVKQGYKNLGLLLEKTDWGRGNEKYITVALSKLGRKPASVQWFYLGDTDMTTQLIAFEKAGADAVIMVANAPEGGAIVRHMALRPEKVRLPIISHWGITGGNFRGSAGDGLKGVKLQFLQTYSFMNARGKKAREVINRYKTMFKAGSEREIMAPVGTAHAYDLVHILALAIDKAGTIDRAKVRNAMEKINSYSGLVKTYRPPFTPQRHEGLNASDYHLAIYDRDGTIMPRR</sequence>